<keyword evidence="2" id="KW-0027">Amidation</keyword>
<keyword evidence="4" id="KW-0732">Signal</keyword>
<reference evidence="5" key="2">
    <citation type="submission" date="2025-09" db="UniProtKB">
        <authorList>
            <consortium name="Ensembl"/>
        </authorList>
    </citation>
    <scope>IDENTIFICATION</scope>
</reference>
<dbReference type="GeneTree" id="ENSGT01010000229212"/>
<dbReference type="Proteomes" id="UP000694569">
    <property type="component" value="Unplaced"/>
</dbReference>
<feature type="signal peptide" evidence="4">
    <location>
        <begin position="1"/>
        <end position="17"/>
    </location>
</feature>
<organism evidence="5 6">
    <name type="scientific">Leptobrachium leishanense</name>
    <name type="common">Leishan spiny toad</name>
    <dbReference type="NCBI Taxonomy" id="445787"/>
    <lineage>
        <taxon>Eukaryota</taxon>
        <taxon>Metazoa</taxon>
        <taxon>Chordata</taxon>
        <taxon>Craniata</taxon>
        <taxon>Vertebrata</taxon>
        <taxon>Euteleostomi</taxon>
        <taxon>Amphibia</taxon>
        <taxon>Batrachia</taxon>
        <taxon>Anura</taxon>
        <taxon>Pelobatoidea</taxon>
        <taxon>Megophryidae</taxon>
        <taxon>Leptobrachium</taxon>
    </lineage>
</organism>
<dbReference type="GO" id="GO:0007217">
    <property type="term" value="P:tachykinin receptor signaling pathway"/>
    <property type="evidence" value="ECO:0007669"/>
    <property type="project" value="InterPro"/>
</dbReference>
<evidence type="ECO:0000313" key="5">
    <source>
        <dbReference type="Ensembl" id="ENSLLEP00000016270.1"/>
    </source>
</evidence>
<keyword evidence="6" id="KW-1185">Reference proteome</keyword>
<dbReference type="Ensembl" id="ENSLLET00000016893.1">
    <property type="protein sequence ID" value="ENSLLEP00000016270.1"/>
    <property type="gene ID" value="ENSLLEG00000010374.1"/>
</dbReference>
<dbReference type="PRINTS" id="PR01829">
    <property type="entry name" value="PROTACHYKNIN"/>
</dbReference>
<evidence type="ECO:0000256" key="4">
    <source>
        <dbReference type="SAM" id="SignalP"/>
    </source>
</evidence>
<evidence type="ECO:0000256" key="1">
    <source>
        <dbReference type="ARBA" id="ARBA00007518"/>
    </source>
</evidence>
<dbReference type="PROSITE" id="PS00267">
    <property type="entry name" value="TACHYKININ"/>
    <property type="match status" value="1"/>
</dbReference>
<protein>
    <submittedName>
        <fullName evidence="5">Uncharacterized protein</fullName>
    </submittedName>
</protein>
<dbReference type="AlphaFoldDB" id="A0A8C5MND5"/>
<feature type="chain" id="PRO_5034453613" evidence="4">
    <location>
        <begin position="18"/>
        <end position="114"/>
    </location>
</feature>
<accession>A0A8C5MND5</accession>
<dbReference type="OrthoDB" id="9936276at2759"/>
<feature type="region of interest" description="Disordered" evidence="3">
    <location>
        <begin position="90"/>
        <end position="114"/>
    </location>
</feature>
<name>A0A8C5MND5_9ANUR</name>
<reference evidence="5" key="1">
    <citation type="submission" date="2025-08" db="UniProtKB">
        <authorList>
            <consortium name="Ensembl"/>
        </authorList>
    </citation>
    <scope>IDENTIFICATION</scope>
</reference>
<evidence type="ECO:0000256" key="3">
    <source>
        <dbReference type="SAM" id="MobiDB-lite"/>
    </source>
</evidence>
<dbReference type="InterPro" id="IPR008216">
    <property type="entry name" value="Tachykinin_fam"/>
</dbReference>
<sequence>MNIAVACLVFFLALTQALPGEMEFNEDRYWPESNQNQADLQSDIDDPVLERYLLRIARKARPAQVYEIFAKRSNDLKRLSPERQKNFVGLMGKRSLSSESEERDVKLDFNRRRK</sequence>
<evidence type="ECO:0000256" key="2">
    <source>
        <dbReference type="ARBA" id="ARBA00022815"/>
    </source>
</evidence>
<comment type="similarity">
    <text evidence="1">Belongs to the tachykinin family.</text>
</comment>
<feature type="compositionally biased region" description="Basic and acidic residues" evidence="3">
    <location>
        <begin position="103"/>
        <end position="114"/>
    </location>
</feature>
<dbReference type="InterPro" id="IPR013055">
    <property type="entry name" value="Tachy_Neuro_lke_CS"/>
</dbReference>
<evidence type="ECO:0000313" key="6">
    <source>
        <dbReference type="Proteomes" id="UP000694569"/>
    </source>
</evidence>
<proteinExistence type="inferred from homology"/>